<organism evidence="1 2">
    <name type="scientific">Planotetraspora thailandica</name>
    <dbReference type="NCBI Taxonomy" id="487172"/>
    <lineage>
        <taxon>Bacteria</taxon>
        <taxon>Bacillati</taxon>
        <taxon>Actinomycetota</taxon>
        <taxon>Actinomycetes</taxon>
        <taxon>Streptosporangiales</taxon>
        <taxon>Streptosporangiaceae</taxon>
        <taxon>Planotetraspora</taxon>
    </lineage>
</organism>
<gene>
    <name evidence="1" type="ORF">Pth03_69190</name>
</gene>
<comment type="caution">
    <text evidence="1">The sequence shown here is derived from an EMBL/GenBank/DDBJ whole genome shotgun (WGS) entry which is preliminary data.</text>
</comment>
<dbReference type="AlphaFoldDB" id="A0A8J4DE41"/>
<name>A0A8J4DE41_9ACTN</name>
<reference evidence="1" key="1">
    <citation type="submission" date="2021-01" db="EMBL/GenBank/DDBJ databases">
        <title>Whole genome shotgun sequence of Planotetraspora thailandica NBRC 104271.</title>
        <authorList>
            <person name="Komaki H."/>
            <person name="Tamura T."/>
        </authorList>
    </citation>
    <scope>NUCLEOTIDE SEQUENCE</scope>
    <source>
        <strain evidence="1">NBRC 104271</strain>
    </source>
</reference>
<dbReference type="InterPro" id="IPR045682">
    <property type="entry name" value="DUF6193"/>
</dbReference>
<dbReference type="RefSeq" id="WP_373318641.1">
    <property type="nucleotide sequence ID" value="NZ_BOOR01000066.1"/>
</dbReference>
<evidence type="ECO:0000313" key="1">
    <source>
        <dbReference type="EMBL" id="GII58530.1"/>
    </source>
</evidence>
<sequence length="131" mass="14166">MHPHSSGKAIVEAAWQAVRADGRVRTELLDAAYGEPRLRQLFPWTGMGELHFSRCTSPRWTWDIPYIQPAEGGGYWVSGPLRSETVGPAATAEEAVAMVLERLPHGCGAAFVGSPEELAAYENSPTLDTSG</sequence>
<keyword evidence="2" id="KW-1185">Reference proteome</keyword>
<evidence type="ECO:0000313" key="2">
    <source>
        <dbReference type="Proteomes" id="UP000605992"/>
    </source>
</evidence>
<dbReference type="Proteomes" id="UP000605992">
    <property type="component" value="Unassembled WGS sequence"/>
</dbReference>
<protein>
    <submittedName>
        <fullName evidence="1">Uncharacterized protein</fullName>
    </submittedName>
</protein>
<accession>A0A8J4DE41</accession>
<dbReference type="EMBL" id="BOOR01000066">
    <property type="protein sequence ID" value="GII58530.1"/>
    <property type="molecule type" value="Genomic_DNA"/>
</dbReference>
<proteinExistence type="predicted"/>
<dbReference type="Pfam" id="PF19692">
    <property type="entry name" value="DUF6193"/>
    <property type="match status" value="1"/>
</dbReference>